<sequence>MGRPADSGDLAPVPPGLDRLLAEVDRAGRADAGAPGRAEGRTEVRAAGRAAAAVPQPHERQARFEALIAADRKVEPGDWMPDAYRENLLRQLAQHANSEIVGMQPEAHWIARAPSLKRKAVLLAKVQDEAGHGLYLYAAAETLGTDRAALLNALHEGRQKYLSFINYPTLTWADTGALAWLTDGAAIVNQVPLCRSSYGPYARAMVRVCKEESFHHRQGFDSLWTLMRGTPAQRAMAQDAVDRWWYPALAMFGPPHTASTHSERSMAWRIKRFTNDELRQRFVDICVPQAEALGVRLPDPGLRWNAGRGHYDFTEPDYAELARVVRGDGPANRQRLAHRRRAHEEGAWVREAAAAYAAKHAPAAPGGLARAATARTGAPTATARTGAPTTTARTGAPTTTVRAGAPTTTARTGAPTTTVRAGAPAGPAAPAGTAGEQDHAA</sequence>
<dbReference type="InterPro" id="IPR011881">
    <property type="entry name" value="PaaA"/>
</dbReference>
<keyword evidence="3" id="KW-1185">Reference proteome</keyword>
<dbReference type="PANTHER" id="PTHR30458:SF2">
    <property type="entry name" value="1,2-PHENYLACETYL-COA EPOXIDASE, SUBUNIT A"/>
    <property type="match status" value="1"/>
</dbReference>
<dbReference type="EMBL" id="BAAANS010000054">
    <property type="protein sequence ID" value="GAA2116269.1"/>
    <property type="molecule type" value="Genomic_DNA"/>
</dbReference>
<evidence type="ECO:0000256" key="1">
    <source>
        <dbReference type="SAM" id="MobiDB-lite"/>
    </source>
</evidence>
<dbReference type="Gene3D" id="1.20.1260.10">
    <property type="match status" value="1"/>
</dbReference>
<dbReference type="InterPro" id="IPR052703">
    <property type="entry name" value="Aromatic_CoA_ox/epox"/>
</dbReference>
<organism evidence="2 3">
    <name type="scientific">Kitasatospora saccharophila</name>
    <dbReference type="NCBI Taxonomy" id="407973"/>
    <lineage>
        <taxon>Bacteria</taxon>
        <taxon>Bacillati</taxon>
        <taxon>Actinomycetota</taxon>
        <taxon>Actinomycetes</taxon>
        <taxon>Kitasatosporales</taxon>
        <taxon>Streptomycetaceae</taxon>
        <taxon>Kitasatospora</taxon>
    </lineage>
</organism>
<dbReference type="PANTHER" id="PTHR30458">
    <property type="entry name" value="PHENYLACETIC ACID DEGRADATION PROTEIN PAA"/>
    <property type="match status" value="1"/>
</dbReference>
<dbReference type="NCBIfam" id="TIGR02156">
    <property type="entry name" value="PA_CoA_Oxy1"/>
    <property type="match status" value="1"/>
</dbReference>
<comment type="caution">
    <text evidence="2">The sequence shown here is derived from an EMBL/GenBank/DDBJ whole genome shotgun (WGS) entry which is preliminary data.</text>
</comment>
<evidence type="ECO:0000313" key="3">
    <source>
        <dbReference type="Proteomes" id="UP001500897"/>
    </source>
</evidence>
<feature type="region of interest" description="Disordered" evidence="1">
    <location>
        <begin position="364"/>
        <end position="441"/>
    </location>
</feature>
<feature type="region of interest" description="Disordered" evidence="1">
    <location>
        <begin position="29"/>
        <end position="56"/>
    </location>
</feature>
<accession>A0ABP5JFB0</accession>
<dbReference type="Pfam" id="PF05138">
    <property type="entry name" value="PaaA_PaaC"/>
    <property type="match status" value="1"/>
</dbReference>
<dbReference type="InterPro" id="IPR009078">
    <property type="entry name" value="Ferritin-like_SF"/>
</dbReference>
<reference evidence="3" key="1">
    <citation type="journal article" date="2019" name="Int. J. Syst. Evol. Microbiol.">
        <title>The Global Catalogue of Microorganisms (GCM) 10K type strain sequencing project: providing services to taxonomists for standard genome sequencing and annotation.</title>
        <authorList>
            <consortium name="The Broad Institute Genomics Platform"/>
            <consortium name="The Broad Institute Genome Sequencing Center for Infectious Disease"/>
            <person name="Wu L."/>
            <person name="Ma J."/>
        </authorList>
    </citation>
    <scope>NUCLEOTIDE SEQUENCE [LARGE SCALE GENOMIC DNA]</scope>
    <source>
        <strain evidence="3">JCM 14559</strain>
    </source>
</reference>
<gene>
    <name evidence="2" type="ORF">GCM10009759_61730</name>
</gene>
<dbReference type="SUPFAM" id="SSF47240">
    <property type="entry name" value="Ferritin-like"/>
    <property type="match status" value="1"/>
</dbReference>
<evidence type="ECO:0008006" key="4">
    <source>
        <dbReference type="Google" id="ProtNLM"/>
    </source>
</evidence>
<evidence type="ECO:0000313" key="2">
    <source>
        <dbReference type="EMBL" id="GAA2116269.1"/>
    </source>
</evidence>
<proteinExistence type="predicted"/>
<name>A0ABP5JFB0_9ACTN</name>
<dbReference type="InterPro" id="IPR012347">
    <property type="entry name" value="Ferritin-like"/>
</dbReference>
<protein>
    <recommendedName>
        <fullName evidence="4">Ring-1,2-phenylacetyl-CoA epoxidase subunit PaaA</fullName>
    </recommendedName>
</protein>
<feature type="compositionally biased region" description="Low complexity" evidence="1">
    <location>
        <begin position="364"/>
        <end position="435"/>
    </location>
</feature>
<dbReference type="Proteomes" id="UP001500897">
    <property type="component" value="Unassembled WGS sequence"/>
</dbReference>
<dbReference type="InterPro" id="IPR007814">
    <property type="entry name" value="PaaA_PaaC"/>
</dbReference>